<evidence type="ECO:0000313" key="1">
    <source>
        <dbReference type="EMBL" id="SVA29844.1"/>
    </source>
</evidence>
<organism evidence="1">
    <name type="scientific">marine metagenome</name>
    <dbReference type="NCBI Taxonomy" id="408172"/>
    <lineage>
        <taxon>unclassified sequences</taxon>
        <taxon>metagenomes</taxon>
        <taxon>ecological metagenomes</taxon>
    </lineage>
</organism>
<gene>
    <name evidence="1" type="ORF">METZ01_LOCUS82698</name>
</gene>
<accession>A0A381UPD1</accession>
<proteinExistence type="predicted"/>
<protein>
    <submittedName>
        <fullName evidence="1">Uncharacterized protein</fullName>
    </submittedName>
</protein>
<dbReference type="AlphaFoldDB" id="A0A381UPD1"/>
<dbReference type="EMBL" id="UINC01006820">
    <property type="protein sequence ID" value="SVA29844.1"/>
    <property type="molecule type" value="Genomic_DNA"/>
</dbReference>
<name>A0A381UPD1_9ZZZZ</name>
<sequence length="52" mass="5503">MGDRVLLRGRGTQPGTLIGAELQLMIRADANITSTPAVSAIGRILMGDILHM</sequence>
<reference evidence="1" key="1">
    <citation type="submission" date="2018-05" db="EMBL/GenBank/DDBJ databases">
        <authorList>
            <person name="Lanie J.A."/>
            <person name="Ng W.-L."/>
            <person name="Kazmierczak K.M."/>
            <person name="Andrzejewski T.M."/>
            <person name="Davidsen T.M."/>
            <person name="Wayne K.J."/>
            <person name="Tettelin H."/>
            <person name="Glass J.I."/>
            <person name="Rusch D."/>
            <person name="Podicherti R."/>
            <person name="Tsui H.-C.T."/>
            <person name="Winkler M.E."/>
        </authorList>
    </citation>
    <scope>NUCLEOTIDE SEQUENCE</scope>
</reference>